<dbReference type="Proteomes" id="UP001162060">
    <property type="component" value="Unassembled WGS sequence"/>
</dbReference>
<name>A0AAV1UUM7_9STRA</name>
<protein>
    <submittedName>
        <fullName evidence="1">Uncharacterized protein</fullName>
    </submittedName>
</protein>
<dbReference type="AlphaFoldDB" id="A0AAV1UUM7"/>
<evidence type="ECO:0000313" key="2">
    <source>
        <dbReference type="Proteomes" id="UP001162060"/>
    </source>
</evidence>
<comment type="caution">
    <text evidence="1">The sequence shown here is derived from an EMBL/GenBank/DDBJ whole genome shotgun (WGS) entry which is preliminary data.</text>
</comment>
<evidence type="ECO:0000313" key="1">
    <source>
        <dbReference type="EMBL" id="CAK7937095.1"/>
    </source>
</evidence>
<organism evidence="1 2">
    <name type="scientific">Peronospora matthiolae</name>
    <dbReference type="NCBI Taxonomy" id="2874970"/>
    <lineage>
        <taxon>Eukaryota</taxon>
        <taxon>Sar</taxon>
        <taxon>Stramenopiles</taxon>
        <taxon>Oomycota</taxon>
        <taxon>Peronosporomycetes</taxon>
        <taxon>Peronosporales</taxon>
        <taxon>Peronosporaceae</taxon>
        <taxon>Peronospora</taxon>
    </lineage>
</organism>
<gene>
    <name evidence="1" type="ORF">PM001_LOCUS22245</name>
</gene>
<sequence length="67" mass="7296">METAVNLSEAQPITLEKPTDLIGHKQVALKVSQGPDAIRARLETFSNFESTSIGQVYNHSASAMPIR</sequence>
<proteinExistence type="predicted"/>
<dbReference type="EMBL" id="CAKLBY020000226">
    <property type="protein sequence ID" value="CAK7937095.1"/>
    <property type="molecule type" value="Genomic_DNA"/>
</dbReference>
<accession>A0AAV1UUM7</accession>
<reference evidence="1" key="1">
    <citation type="submission" date="2024-01" db="EMBL/GenBank/DDBJ databases">
        <authorList>
            <person name="Webb A."/>
        </authorList>
    </citation>
    <scope>NUCLEOTIDE SEQUENCE</scope>
    <source>
        <strain evidence="1">Pm1</strain>
    </source>
</reference>